<dbReference type="AlphaFoldDB" id="A0A9W9ZL04"/>
<reference evidence="1" key="1">
    <citation type="submission" date="2023-01" db="EMBL/GenBank/DDBJ databases">
        <title>Genome assembly of the deep-sea coral Lophelia pertusa.</title>
        <authorList>
            <person name="Herrera S."/>
            <person name="Cordes E."/>
        </authorList>
    </citation>
    <scope>NUCLEOTIDE SEQUENCE</scope>
    <source>
        <strain evidence="1">USNM1676648</strain>
        <tissue evidence="1">Polyp</tissue>
    </source>
</reference>
<evidence type="ECO:0000313" key="2">
    <source>
        <dbReference type="Proteomes" id="UP001163046"/>
    </source>
</evidence>
<accession>A0A9W9ZL04</accession>
<keyword evidence="2" id="KW-1185">Reference proteome</keyword>
<comment type="caution">
    <text evidence="1">The sequence shown here is derived from an EMBL/GenBank/DDBJ whole genome shotgun (WGS) entry which is preliminary data.</text>
</comment>
<dbReference type="EMBL" id="MU825903">
    <property type="protein sequence ID" value="KAJ7383260.1"/>
    <property type="molecule type" value="Genomic_DNA"/>
</dbReference>
<organism evidence="1 2">
    <name type="scientific">Desmophyllum pertusum</name>
    <dbReference type="NCBI Taxonomy" id="174260"/>
    <lineage>
        <taxon>Eukaryota</taxon>
        <taxon>Metazoa</taxon>
        <taxon>Cnidaria</taxon>
        <taxon>Anthozoa</taxon>
        <taxon>Hexacorallia</taxon>
        <taxon>Scleractinia</taxon>
        <taxon>Caryophylliina</taxon>
        <taxon>Caryophylliidae</taxon>
        <taxon>Desmophyllum</taxon>
    </lineage>
</organism>
<feature type="non-terminal residue" evidence="1">
    <location>
        <position position="1"/>
    </location>
</feature>
<proteinExistence type="predicted"/>
<dbReference type="Proteomes" id="UP001163046">
    <property type="component" value="Unassembled WGS sequence"/>
</dbReference>
<evidence type="ECO:0000313" key="1">
    <source>
        <dbReference type="EMBL" id="KAJ7383260.1"/>
    </source>
</evidence>
<sequence length="95" mass="10364">ARFQVFQQGLCFGGPSSQRPSSSSYVPNDVAHDVNTDPTLVIGLGPVLKVLTKTRGVAPCVAEDTVENQSWRKRARLNTCRQPRACHTTVPRCAL</sequence>
<gene>
    <name evidence="1" type="ORF">OS493_029671</name>
</gene>
<name>A0A9W9ZL04_9CNID</name>
<protein>
    <submittedName>
        <fullName evidence="1">Uncharacterized protein</fullName>
    </submittedName>
</protein>